<dbReference type="Proteomes" id="UP001347796">
    <property type="component" value="Unassembled WGS sequence"/>
</dbReference>
<proteinExistence type="predicted"/>
<dbReference type="Gene3D" id="2.60.40.150">
    <property type="entry name" value="C2 domain"/>
    <property type="match status" value="1"/>
</dbReference>
<dbReference type="EMBL" id="JAZGQO010000010">
    <property type="protein sequence ID" value="KAK6176220.1"/>
    <property type="molecule type" value="Genomic_DNA"/>
</dbReference>
<dbReference type="InterPro" id="IPR035892">
    <property type="entry name" value="C2_domain_sf"/>
</dbReference>
<sequence length="394" mass="44418">MGHIHMSFEYHVHKSMLKIKIWQLSDLLLPPPQISMIQSVYVRSYLIPSAAKKTFVRTEEVRVENLEAHVNVKPQEQKPLTGIQHIFTPSNFKFLTPMEYNGVTQEVIRDRSIQIEVCMIQKTTRKSFLIGMVNIPLKKAVKKVVREKIPLIPCLNYTTPNNMRVYSATDLELERNGESFHCSPLLRQLSGNSVSGVIVPDENLIKPVHINNIRLKNHNNNDICPPEVKVQDIDREGEITVDIPERVAPSPPLPRTGSGLETANPGDKKLIKVNLNDLEINDVIASANQLKVPHIKEPKKPADVFKPDALKQNRNKSPEINTRKKLSVPVDLEIDDNSDMEIDGELPDLNVTSPAASRPETPVWDYYDFEYEAGTKPKTKNSTSSKKSTSSVSS</sequence>
<feature type="region of interest" description="Disordered" evidence="1">
    <location>
        <begin position="245"/>
        <end position="265"/>
    </location>
</feature>
<feature type="region of interest" description="Disordered" evidence="1">
    <location>
        <begin position="375"/>
        <end position="394"/>
    </location>
</feature>
<gene>
    <name evidence="2" type="ORF">SNE40_014544</name>
</gene>
<accession>A0AAN8PTH2</accession>
<keyword evidence="3" id="KW-1185">Reference proteome</keyword>
<protein>
    <submittedName>
        <fullName evidence="2">Uncharacterized protein</fullName>
    </submittedName>
</protein>
<name>A0AAN8PTH2_PATCE</name>
<evidence type="ECO:0000313" key="3">
    <source>
        <dbReference type="Proteomes" id="UP001347796"/>
    </source>
</evidence>
<feature type="compositionally biased region" description="Low complexity" evidence="1">
    <location>
        <begin position="380"/>
        <end position="394"/>
    </location>
</feature>
<dbReference type="AlphaFoldDB" id="A0AAN8PTH2"/>
<feature type="region of interest" description="Disordered" evidence="1">
    <location>
        <begin position="338"/>
        <end position="361"/>
    </location>
</feature>
<evidence type="ECO:0000313" key="2">
    <source>
        <dbReference type="EMBL" id="KAK6176220.1"/>
    </source>
</evidence>
<evidence type="ECO:0000256" key="1">
    <source>
        <dbReference type="SAM" id="MobiDB-lite"/>
    </source>
</evidence>
<reference evidence="2 3" key="1">
    <citation type="submission" date="2024-01" db="EMBL/GenBank/DDBJ databases">
        <title>The genome of the rayed Mediterranean limpet Patella caerulea (Linnaeus, 1758).</title>
        <authorList>
            <person name="Anh-Thu Weber A."/>
            <person name="Halstead-Nussloch G."/>
        </authorList>
    </citation>
    <scope>NUCLEOTIDE SEQUENCE [LARGE SCALE GENOMIC DNA]</scope>
    <source>
        <strain evidence="2">AATW-2023a</strain>
        <tissue evidence="2">Whole specimen</tissue>
    </source>
</reference>
<comment type="caution">
    <text evidence="2">The sequence shown here is derived from an EMBL/GenBank/DDBJ whole genome shotgun (WGS) entry which is preliminary data.</text>
</comment>
<organism evidence="2 3">
    <name type="scientific">Patella caerulea</name>
    <name type="common">Rayed Mediterranean limpet</name>
    <dbReference type="NCBI Taxonomy" id="87958"/>
    <lineage>
        <taxon>Eukaryota</taxon>
        <taxon>Metazoa</taxon>
        <taxon>Spiralia</taxon>
        <taxon>Lophotrochozoa</taxon>
        <taxon>Mollusca</taxon>
        <taxon>Gastropoda</taxon>
        <taxon>Patellogastropoda</taxon>
        <taxon>Patelloidea</taxon>
        <taxon>Patellidae</taxon>
        <taxon>Patella</taxon>
    </lineage>
</organism>